<dbReference type="GO" id="GO:0008168">
    <property type="term" value="F:methyltransferase activity"/>
    <property type="evidence" value="ECO:0007669"/>
    <property type="project" value="UniProtKB-KW"/>
</dbReference>
<reference evidence="5" key="1">
    <citation type="journal article" date="2019" name="Int. J. Syst. Evol. Microbiol.">
        <title>The Global Catalogue of Microorganisms (GCM) 10K type strain sequencing project: providing services to taxonomists for standard genome sequencing and annotation.</title>
        <authorList>
            <consortium name="The Broad Institute Genomics Platform"/>
            <consortium name="The Broad Institute Genome Sequencing Center for Infectious Disease"/>
            <person name="Wu L."/>
            <person name="Ma J."/>
        </authorList>
    </citation>
    <scope>NUCLEOTIDE SEQUENCE [LARGE SCALE GENOMIC DNA]</scope>
    <source>
        <strain evidence="5">TBRC 7912</strain>
    </source>
</reference>
<protein>
    <submittedName>
        <fullName evidence="4">DNA adenine methylase</fullName>
    </submittedName>
</protein>
<accession>A0ABV8F8C8</accession>
<dbReference type="Pfam" id="PF02086">
    <property type="entry name" value="MethyltransfD12"/>
    <property type="match status" value="2"/>
</dbReference>
<evidence type="ECO:0000256" key="1">
    <source>
        <dbReference type="ARBA" id="ARBA00022603"/>
    </source>
</evidence>
<dbReference type="EMBL" id="JBHSBC010000039">
    <property type="protein sequence ID" value="MFC3984932.1"/>
    <property type="molecule type" value="Genomic_DNA"/>
</dbReference>
<keyword evidence="2" id="KW-0808">Transferase</keyword>
<dbReference type="RefSeq" id="WP_386194953.1">
    <property type="nucleotide sequence ID" value="NZ_JBHSBC010000039.1"/>
</dbReference>
<evidence type="ECO:0000313" key="5">
    <source>
        <dbReference type="Proteomes" id="UP001595698"/>
    </source>
</evidence>
<organism evidence="4 5">
    <name type="scientific">Streptosporangium jomthongense</name>
    <dbReference type="NCBI Taxonomy" id="1193683"/>
    <lineage>
        <taxon>Bacteria</taxon>
        <taxon>Bacillati</taxon>
        <taxon>Actinomycetota</taxon>
        <taxon>Actinomycetes</taxon>
        <taxon>Streptosporangiales</taxon>
        <taxon>Streptosporangiaceae</taxon>
        <taxon>Streptosporangium</taxon>
    </lineage>
</organism>
<dbReference type="InterPro" id="IPR029063">
    <property type="entry name" value="SAM-dependent_MTases_sf"/>
</dbReference>
<sequence length="278" mass="30943">MARLAPPMPYYGSKQTLGPAIAALLPEHQHYIEPYGGSLAVLLAKRPSAQETVNDLSRELMTFWRVLRDRPADLARACALTPHSRAEHDAAFAPVADGDELEIARRVWIRLAQGRSNALYCRTGWRYQVAENGLSLPGYLDAYRDRLIPAAERLVGVSLECLPALDIIARYGADPSVVFYVDPPYVLGTRNSSHYLHEMKTDDQHRELAATLNATAAAVLLSGYHSPLYSELYAGWHVHEFRMVNTQAGARSTRVEVLWSNRPFEAVAPSLFDEEVTG</sequence>
<keyword evidence="5" id="KW-1185">Reference proteome</keyword>
<keyword evidence="1 4" id="KW-0489">Methyltransferase</keyword>
<dbReference type="SUPFAM" id="SSF53335">
    <property type="entry name" value="S-adenosyl-L-methionine-dependent methyltransferases"/>
    <property type="match status" value="1"/>
</dbReference>
<dbReference type="Gene3D" id="3.40.50.150">
    <property type="entry name" value="Vaccinia Virus protein VP39"/>
    <property type="match status" value="2"/>
</dbReference>
<comment type="caution">
    <text evidence="4">The sequence shown here is derived from an EMBL/GenBank/DDBJ whole genome shotgun (WGS) entry which is preliminary data.</text>
</comment>
<dbReference type="InterPro" id="IPR012327">
    <property type="entry name" value="MeTrfase_D12"/>
</dbReference>
<dbReference type="InterPro" id="IPR012263">
    <property type="entry name" value="M_m6A_EcoRV"/>
</dbReference>
<dbReference type="PIRSF" id="PIRSF000398">
    <property type="entry name" value="M_m6A_EcoRV"/>
    <property type="match status" value="1"/>
</dbReference>
<evidence type="ECO:0000256" key="3">
    <source>
        <dbReference type="ARBA" id="ARBA00022691"/>
    </source>
</evidence>
<gene>
    <name evidence="4" type="ORF">ACFOYY_32730</name>
</gene>
<proteinExistence type="predicted"/>
<dbReference type="Proteomes" id="UP001595698">
    <property type="component" value="Unassembled WGS sequence"/>
</dbReference>
<dbReference type="PRINTS" id="PR00505">
    <property type="entry name" value="D12N6MTFRASE"/>
</dbReference>
<evidence type="ECO:0000256" key="2">
    <source>
        <dbReference type="ARBA" id="ARBA00022679"/>
    </source>
</evidence>
<name>A0ABV8F8C8_9ACTN</name>
<keyword evidence="3" id="KW-0949">S-adenosyl-L-methionine</keyword>
<evidence type="ECO:0000313" key="4">
    <source>
        <dbReference type="EMBL" id="MFC3984932.1"/>
    </source>
</evidence>
<dbReference type="PANTHER" id="PTHR30481">
    <property type="entry name" value="DNA ADENINE METHYLASE"/>
    <property type="match status" value="1"/>
</dbReference>
<dbReference type="PANTHER" id="PTHR30481:SF4">
    <property type="entry name" value="SITE-SPECIFIC DNA-METHYLTRANSFERASE (ADENINE-SPECIFIC)"/>
    <property type="match status" value="1"/>
</dbReference>
<dbReference type="GO" id="GO:0032259">
    <property type="term" value="P:methylation"/>
    <property type="evidence" value="ECO:0007669"/>
    <property type="project" value="UniProtKB-KW"/>
</dbReference>